<dbReference type="InterPro" id="IPR016035">
    <property type="entry name" value="Acyl_Trfase/lysoPLipase"/>
</dbReference>
<evidence type="ECO:0000256" key="1">
    <source>
        <dbReference type="ARBA" id="ARBA00022450"/>
    </source>
</evidence>
<reference evidence="7 8" key="1">
    <citation type="submission" date="2020-05" db="EMBL/GenBank/DDBJ databases">
        <title>Identification and distribution of gene clusters putatively required for synthesis of sphingolipid metabolism inhibitors in phylogenetically diverse species of the filamentous fungus Fusarium.</title>
        <authorList>
            <person name="Kim H.-S."/>
            <person name="Busman M."/>
            <person name="Brown D.W."/>
            <person name="Divon H."/>
            <person name="Uhlig S."/>
            <person name="Proctor R.H."/>
        </authorList>
    </citation>
    <scope>NUCLEOTIDE SEQUENCE [LARGE SCALE GENOMIC DNA]</scope>
    <source>
        <strain evidence="7 8">NRRL 25211</strain>
    </source>
</reference>
<evidence type="ECO:0000313" key="7">
    <source>
        <dbReference type="EMBL" id="KAF5573800.1"/>
    </source>
</evidence>
<evidence type="ECO:0000256" key="3">
    <source>
        <dbReference type="ARBA" id="ARBA00022679"/>
    </source>
</evidence>
<dbReference type="InterPro" id="IPR020841">
    <property type="entry name" value="PKS_Beta-ketoAc_synthase_dom"/>
</dbReference>
<dbReference type="PANTHER" id="PTHR43775">
    <property type="entry name" value="FATTY ACID SYNTHASE"/>
    <property type="match status" value="1"/>
</dbReference>
<dbReference type="Gene3D" id="3.30.70.3290">
    <property type="match status" value="1"/>
</dbReference>
<keyword evidence="2" id="KW-0597">Phosphoprotein</keyword>
<dbReference type="GO" id="GO:0004312">
    <property type="term" value="F:fatty acid synthase activity"/>
    <property type="evidence" value="ECO:0007669"/>
    <property type="project" value="TreeGrafter"/>
</dbReference>
<evidence type="ECO:0000256" key="2">
    <source>
        <dbReference type="ARBA" id="ARBA00022553"/>
    </source>
</evidence>
<dbReference type="InterPro" id="IPR014043">
    <property type="entry name" value="Acyl_transferase_dom"/>
</dbReference>
<accession>A0A8H5KKW3</accession>
<dbReference type="Pfam" id="PF22621">
    <property type="entry name" value="CurL-like_PKS_C"/>
    <property type="match status" value="1"/>
</dbReference>
<dbReference type="AlphaFoldDB" id="A0A8H5KKW3"/>
<dbReference type="Pfam" id="PF02801">
    <property type="entry name" value="Ketoacyl-synt_C"/>
    <property type="match status" value="1"/>
</dbReference>
<dbReference type="PROSITE" id="PS52004">
    <property type="entry name" value="KS3_2"/>
    <property type="match status" value="1"/>
</dbReference>
<dbReference type="Pfam" id="PF00109">
    <property type="entry name" value="ketoacyl-synt"/>
    <property type="match status" value="2"/>
</dbReference>
<keyword evidence="3" id="KW-0808">Transferase</keyword>
<evidence type="ECO:0000313" key="8">
    <source>
        <dbReference type="Proteomes" id="UP000544095"/>
    </source>
</evidence>
<evidence type="ECO:0000259" key="6">
    <source>
        <dbReference type="PROSITE" id="PS52004"/>
    </source>
</evidence>
<dbReference type="SUPFAM" id="SSF52151">
    <property type="entry name" value="FabD/lysophospholipase-like"/>
    <property type="match status" value="1"/>
</dbReference>
<dbReference type="SMART" id="SM00825">
    <property type="entry name" value="PKS_KS"/>
    <property type="match status" value="1"/>
</dbReference>
<dbReference type="GO" id="GO:0006633">
    <property type="term" value="P:fatty acid biosynthetic process"/>
    <property type="evidence" value="ECO:0007669"/>
    <property type="project" value="TreeGrafter"/>
</dbReference>
<dbReference type="Pfam" id="PF00698">
    <property type="entry name" value="Acyl_transf_1"/>
    <property type="match status" value="1"/>
</dbReference>
<dbReference type="Gene3D" id="3.40.47.10">
    <property type="match status" value="1"/>
</dbReference>
<feature type="domain" description="Ketosynthase family 3 (KS3)" evidence="6">
    <location>
        <begin position="1"/>
        <end position="363"/>
    </location>
</feature>
<dbReference type="PANTHER" id="PTHR43775:SF49">
    <property type="entry name" value="SYNTHASE, PUTATIVE (JCVI)-RELATED"/>
    <property type="match status" value="1"/>
</dbReference>
<feature type="region of interest" description="Disordered" evidence="5">
    <location>
        <begin position="323"/>
        <end position="352"/>
    </location>
</feature>
<dbReference type="InterPro" id="IPR016039">
    <property type="entry name" value="Thiolase-like"/>
</dbReference>
<organism evidence="7 8">
    <name type="scientific">Fusarium pseudoanthophilum</name>
    <dbReference type="NCBI Taxonomy" id="48495"/>
    <lineage>
        <taxon>Eukaryota</taxon>
        <taxon>Fungi</taxon>
        <taxon>Dikarya</taxon>
        <taxon>Ascomycota</taxon>
        <taxon>Pezizomycotina</taxon>
        <taxon>Sordariomycetes</taxon>
        <taxon>Hypocreomycetidae</taxon>
        <taxon>Hypocreales</taxon>
        <taxon>Nectriaceae</taxon>
        <taxon>Fusarium</taxon>
        <taxon>Fusarium fujikuroi species complex</taxon>
    </lineage>
</organism>
<protein>
    <submittedName>
        <fullName evidence="7">Polyketide synthase</fullName>
    </submittedName>
</protein>
<comment type="caution">
    <text evidence="7">The sequence shown here is derived from an EMBL/GenBank/DDBJ whole genome shotgun (WGS) entry which is preliminary data.</text>
</comment>
<dbReference type="CDD" id="cd00833">
    <property type="entry name" value="PKS"/>
    <property type="match status" value="1"/>
</dbReference>
<proteinExistence type="predicted"/>
<dbReference type="EMBL" id="JAAOAR010000777">
    <property type="protein sequence ID" value="KAF5573800.1"/>
    <property type="molecule type" value="Genomic_DNA"/>
</dbReference>
<evidence type="ECO:0000256" key="5">
    <source>
        <dbReference type="SAM" id="MobiDB-lite"/>
    </source>
</evidence>
<evidence type="ECO:0000256" key="4">
    <source>
        <dbReference type="ARBA" id="ARBA00023268"/>
    </source>
</evidence>
<dbReference type="SUPFAM" id="SSF53901">
    <property type="entry name" value="Thiolase-like"/>
    <property type="match status" value="1"/>
</dbReference>
<dbReference type="SUPFAM" id="SSF55048">
    <property type="entry name" value="Probable ACP-binding domain of malonyl-CoA ACP transacylase"/>
    <property type="match status" value="1"/>
</dbReference>
<dbReference type="InterPro" id="IPR014031">
    <property type="entry name" value="Ketoacyl_synth_C"/>
</dbReference>
<gene>
    <name evidence="7" type="ORF">FPANT_12150</name>
</gene>
<keyword evidence="4" id="KW-0511">Multifunctional enzyme</keyword>
<dbReference type="GO" id="GO:0044550">
    <property type="term" value="P:secondary metabolite biosynthetic process"/>
    <property type="evidence" value="ECO:0007669"/>
    <property type="project" value="TreeGrafter"/>
</dbReference>
<dbReference type="InterPro" id="IPR014030">
    <property type="entry name" value="Ketoacyl_synth_N"/>
</dbReference>
<sequence>MVNGKDSRCQVPKDRYNIDTWYGPGCVAHVGTKYGHFLEELNLANIDPNFCSFTKQEAELLDPQQCLFLEVVYEAFENSGTSNWRGKDDGQDLNPTRTYVYGDYIIANRASYELDLKDPSMVVRTACSSSMIGLHLACQDILSGDCADGAIVGGINLIITPRTTVALTEQGVLSEDGRCKTFDADADGYARGQSVSAIYIKELSDAVRDQDPSRAVIRSTCAAADGKTPGFTMPNPESHEKLMRRGHRLAGVSDFSKTAMVECHGTGTAVGDPLEVSAVANVWGDHGIYIGSVKPDIGHGEGASGLSSIMKMTLALENKTIPPNINFKTPNPKKSAASFGLGRKPESKSQGSDNKNLGWYLLTFSAKHPKALEMSAQRHEEYLTIHPDSLSNMAYTLNTKRTVHSHRAFCVTDGLDSFEISKIVKPALGSKCDLAFVFTGEGAQWAGMGLELLRSDGIFKDKVDHLDNELSRLSDGPNWSMRDEMLTTEKTSRLSKAEISQPCCTAIQIALVELFGSWGISPDAVVGHSSGEIAAAYACGAISAQDAIRVAYYRGNSTIALKSLRKGGMAAIGLGREDVEQYLQPGVTIGCDNLPASVTLTGDADVLERVMGTIRTAEPSVLVRPLRVECAYHSKHMKLIAQDYASRLGTVNASQSRVPFYSSVTRGVNSDLSTSYWTENLVSPVWFKEAIQAALQSHDNLTWRYCRADYNADTRLPD</sequence>
<dbReference type="Proteomes" id="UP000544095">
    <property type="component" value="Unassembled WGS sequence"/>
</dbReference>
<dbReference type="SMART" id="SM00827">
    <property type="entry name" value="PKS_AT"/>
    <property type="match status" value="1"/>
</dbReference>
<dbReference type="InterPro" id="IPR016036">
    <property type="entry name" value="Malonyl_transacylase_ACP-bd"/>
</dbReference>
<dbReference type="InterPro" id="IPR050091">
    <property type="entry name" value="PKS_NRPS_Biosynth_Enz"/>
</dbReference>
<keyword evidence="8" id="KW-1185">Reference proteome</keyword>
<dbReference type="Gene3D" id="3.40.366.10">
    <property type="entry name" value="Malonyl-Coenzyme A Acyl Carrier Protein, domain 2"/>
    <property type="match status" value="1"/>
</dbReference>
<keyword evidence="1" id="KW-0596">Phosphopantetheine</keyword>
<name>A0A8H5KKW3_9HYPO</name>
<dbReference type="InterPro" id="IPR001227">
    <property type="entry name" value="Ac_transferase_dom_sf"/>
</dbReference>